<dbReference type="EMBL" id="JANBPU010000030">
    <property type="protein sequence ID" value="KAJ1919233.1"/>
    <property type="molecule type" value="Genomic_DNA"/>
</dbReference>
<evidence type="ECO:0000313" key="2">
    <source>
        <dbReference type="EMBL" id="KAJ1919233.1"/>
    </source>
</evidence>
<feature type="region of interest" description="Disordered" evidence="1">
    <location>
        <begin position="647"/>
        <end position="695"/>
    </location>
</feature>
<accession>A0A9W8A7S3</accession>
<feature type="compositionally biased region" description="Acidic residues" evidence="1">
    <location>
        <begin position="746"/>
        <end position="762"/>
    </location>
</feature>
<evidence type="ECO:0000256" key="1">
    <source>
        <dbReference type="SAM" id="MobiDB-lite"/>
    </source>
</evidence>
<proteinExistence type="predicted"/>
<feature type="compositionally biased region" description="Basic residues" evidence="1">
    <location>
        <begin position="74"/>
        <end position="85"/>
    </location>
</feature>
<comment type="caution">
    <text evidence="2">The sequence shown here is derived from an EMBL/GenBank/DDBJ whole genome shotgun (WGS) entry which is preliminary data.</text>
</comment>
<dbReference type="InterPro" id="IPR006994">
    <property type="entry name" value="TCF25/Rqc1"/>
</dbReference>
<evidence type="ECO:0000313" key="3">
    <source>
        <dbReference type="Proteomes" id="UP001150538"/>
    </source>
</evidence>
<dbReference type="OrthoDB" id="205993at2759"/>
<evidence type="ECO:0008006" key="4">
    <source>
        <dbReference type="Google" id="ProtNLM"/>
    </source>
</evidence>
<feature type="compositionally biased region" description="Basic residues" evidence="1">
    <location>
        <begin position="104"/>
        <end position="120"/>
    </location>
</feature>
<dbReference type="PANTHER" id="PTHR22684">
    <property type="entry name" value="NULP1-RELATED"/>
    <property type="match status" value="1"/>
</dbReference>
<feature type="region of interest" description="Disordered" evidence="1">
    <location>
        <begin position="29"/>
        <end position="133"/>
    </location>
</feature>
<organism evidence="2 3">
    <name type="scientific">Mycoemilia scoparia</name>
    <dbReference type="NCBI Taxonomy" id="417184"/>
    <lineage>
        <taxon>Eukaryota</taxon>
        <taxon>Fungi</taxon>
        <taxon>Fungi incertae sedis</taxon>
        <taxon>Zoopagomycota</taxon>
        <taxon>Kickxellomycotina</taxon>
        <taxon>Kickxellomycetes</taxon>
        <taxon>Kickxellales</taxon>
        <taxon>Kickxellaceae</taxon>
        <taxon>Mycoemilia</taxon>
    </lineage>
</organism>
<sequence length="762" mass="86852">MSGRAVRKALKKQQRDELQEIEARVASMLKYTESDNGRSSDDNGNESGNELSLGGPVNPFTLLDEEASLPSSMKSKRKQRKKKRVQVIQDQLEENEVYKESKPVHPKKSHQKSKSKKKSGAKNEPKHKGQAVSDMTMDEFEQQIEQAKAKLGGAWKENAGERDEAKSSAKQESQSLLVIDPKNLDPDREMQRLFGSQVVQSTAQRRIPAQRFKRKFIFARPSMTWPPYRQQTGLQQIKCQVDDKDNHSSNVRIFKFTHSPKYQEVQKQFLASIALHDAEAMAIMVHTNPYHVDALLQQSEIIKQTGGDFGQAGELIERALFSFENAFLAQFNPTSGSCRLDFRYYENRSFYLTLSKQVQFLMRRGCWRTAFEFNKMLISLDPEEDPTSALLIHDFLALKSKQYEYVADFKEKWNFSKVDHIPSWAYSHALAQFMIESKKHGEKNHRDSIDLLVKAILKFPTIIPPLFSKISLEIPSEIVGYSYFEPKVVPTEKSKTWMELMVDLFIEYNVSLYKVPEVSSWLQEGLMIAMSYLEDPNSLTNNESILTSHEINDLTCTYLVSKSISRHILIFGHSHLMSGLPESITSQTHFDFDPIPPEDDINPYEEFLYNNDMLGASGLRGIGLEGLPREGAEAIVRLLRRFIPWAGGNNPQADRDGDDDNNDDDSDSDSERNLPQNSQAENPDEGSHAQGNHQAADEDVQNVEVQHGFLEQLRWLLGGRQNQGEMTQTEREWIEAFDAVERAEADEGSESDAEEADDNHRA</sequence>
<reference evidence="2" key="1">
    <citation type="submission" date="2022-07" db="EMBL/GenBank/DDBJ databases">
        <title>Phylogenomic reconstructions and comparative analyses of Kickxellomycotina fungi.</title>
        <authorList>
            <person name="Reynolds N.K."/>
            <person name="Stajich J.E."/>
            <person name="Barry K."/>
            <person name="Grigoriev I.V."/>
            <person name="Crous P."/>
            <person name="Smith M.E."/>
        </authorList>
    </citation>
    <scope>NUCLEOTIDE SEQUENCE</scope>
    <source>
        <strain evidence="2">NBRC 100468</strain>
    </source>
</reference>
<name>A0A9W8A7S3_9FUNG</name>
<feature type="compositionally biased region" description="Basic and acidic residues" evidence="1">
    <location>
        <begin position="32"/>
        <end position="41"/>
    </location>
</feature>
<feature type="compositionally biased region" description="Acidic residues" evidence="1">
    <location>
        <begin position="656"/>
        <end position="668"/>
    </location>
</feature>
<dbReference type="Proteomes" id="UP001150538">
    <property type="component" value="Unassembled WGS sequence"/>
</dbReference>
<keyword evidence="3" id="KW-1185">Reference proteome</keyword>
<gene>
    <name evidence="2" type="ORF">H4219_002083</name>
</gene>
<dbReference type="AlphaFoldDB" id="A0A9W8A7S3"/>
<protein>
    <recommendedName>
        <fullName evidence="4">DUF654-domain-containing protein</fullName>
    </recommendedName>
</protein>
<dbReference type="Pfam" id="PF04910">
    <property type="entry name" value="Tcf25"/>
    <property type="match status" value="1"/>
</dbReference>
<dbReference type="GO" id="GO:1990112">
    <property type="term" value="C:RQC complex"/>
    <property type="evidence" value="ECO:0007669"/>
    <property type="project" value="TreeGrafter"/>
</dbReference>
<dbReference type="PANTHER" id="PTHR22684:SF0">
    <property type="entry name" value="RIBOSOME QUALITY CONTROL COMPLEX SUBUNIT TCF25"/>
    <property type="match status" value="1"/>
</dbReference>
<feature type="region of interest" description="Disordered" evidence="1">
    <location>
        <begin position="739"/>
        <end position="762"/>
    </location>
</feature>